<proteinExistence type="inferred from homology"/>
<gene>
    <name evidence="4" type="ORF">CUD01_02640</name>
</gene>
<reference evidence="4 5" key="1">
    <citation type="submission" date="2019-06" db="EMBL/GenBank/DDBJ databases">
        <title>Whole genome shotgun sequence of Cellulomonas uda NBRC 3747.</title>
        <authorList>
            <person name="Hosoyama A."/>
            <person name="Uohara A."/>
            <person name="Ohji S."/>
            <person name="Ichikawa N."/>
        </authorList>
    </citation>
    <scope>NUCLEOTIDE SEQUENCE [LARGE SCALE GENOMIC DNA]</scope>
    <source>
        <strain evidence="4 5">NBRC 3747</strain>
    </source>
</reference>
<evidence type="ECO:0000313" key="5">
    <source>
        <dbReference type="Proteomes" id="UP000315842"/>
    </source>
</evidence>
<keyword evidence="5" id="KW-1185">Reference proteome</keyword>
<feature type="domain" description="Cell envelope-related transcriptional attenuator" evidence="3">
    <location>
        <begin position="97"/>
        <end position="261"/>
    </location>
</feature>
<dbReference type="Proteomes" id="UP000315842">
    <property type="component" value="Unassembled WGS sequence"/>
</dbReference>
<dbReference type="PANTHER" id="PTHR33392:SF6">
    <property type="entry name" value="POLYISOPRENYL-TEICHOIC ACID--PEPTIDOGLYCAN TEICHOIC ACID TRANSFERASE TAGU"/>
    <property type="match status" value="1"/>
</dbReference>
<comment type="caution">
    <text evidence="4">The sequence shown here is derived from an EMBL/GenBank/DDBJ whole genome shotgun (WGS) entry which is preliminary data.</text>
</comment>
<dbReference type="AlphaFoldDB" id="A0A4Y3KAH0"/>
<protein>
    <recommendedName>
        <fullName evidence="3">Cell envelope-related transcriptional attenuator domain-containing protein</fullName>
    </recommendedName>
</protein>
<dbReference type="NCBIfam" id="TIGR00350">
    <property type="entry name" value="lytR_cpsA_psr"/>
    <property type="match status" value="1"/>
</dbReference>
<comment type="similarity">
    <text evidence="1">Belongs to the LytR/CpsA/Psr (LCP) family.</text>
</comment>
<feature type="region of interest" description="Disordered" evidence="2">
    <location>
        <begin position="344"/>
        <end position="400"/>
    </location>
</feature>
<organism evidence="4 5">
    <name type="scientific">Cellulomonas uda</name>
    <dbReference type="NCBI Taxonomy" id="1714"/>
    <lineage>
        <taxon>Bacteria</taxon>
        <taxon>Bacillati</taxon>
        <taxon>Actinomycetota</taxon>
        <taxon>Actinomycetes</taxon>
        <taxon>Micrococcales</taxon>
        <taxon>Cellulomonadaceae</taxon>
        <taxon>Cellulomonas</taxon>
    </lineage>
</organism>
<evidence type="ECO:0000313" key="4">
    <source>
        <dbReference type="EMBL" id="GEA79820.1"/>
    </source>
</evidence>
<dbReference type="PANTHER" id="PTHR33392">
    <property type="entry name" value="POLYISOPRENYL-TEICHOIC ACID--PEPTIDOGLYCAN TEICHOIC ACID TRANSFERASE TAGU"/>
    <property type="match status" value="1"/>
</dbReference>
<evidence type="ECO:0000259" key="3">
    <source>
        <dbReference type="Pfam" id="PF03816"/>
    </source>
</evidence>
<evidence type="ECO:0000256" key="1">
    <source>
        <dbReference type="ARBA" id="ARBA00006068"/>
    </source>
</evidence>
<name>A0A4Y3KAH0_CELUD</name>
<accession>A0A4Y3KAH0</accession>
<dbReference type="Pfam" id="PF03816">
    <property type="entry name" value="LytR_cpsA_psr"/>
    <property type="match status" value="1"/>
</dbReference>
<dbReference type="Gene3D" id="3.40.630.190">
    <property type="entry name" value="LCP protein"/>
    <property type="match status" value="1"/>
</dbReference>
<feature type="compositionally biased region" description="Polar residues" evidence="2">
    <location>
        <begin position="360"/>
        <end position="373"/>
    </location>
</feature>
<dbReference type="InterPro" id="IPR050922">
    <property type="entry name" value="LytR/CpsA/Psr_CW_biosynth"/>
</dbReference>
<sequence>MRHARHHRTGHILRGTALATVALLAFGGTAAYAVYARLNGNINHVDVSGLIGPRPTGGAQVGEDPNAGKDVNILLIGSDSREGANGEIGGRVAGGMRSDTTIVMHISADRDRVEMVSIPRDSMVEIPSCQTTNGATGASSYAMFNEAFARGWDLGLDLQSAAACTWRTVEANTGITIHDFMLVDFAGFQTMVDAIGGVDICIPQDMDDKKAKLHVEAGNKTLDGKTALAFARSRHSQVSDGSDIGRIGNQQRLLAAMASQTLSKNVLTDWTDLLGLLNAATKSLTTSMHTPDMAGLAYSARSIRTGNITFMTIPWGAAPDDKNRVVWTDEADIIWSNIAADTPLLTGTSQDPGAKATDKPSATATPTQGQTAEPTKAPTPKATRKAGREAFTLDDNTGSC</sequence>
<dbReference type="EMBL" id="BJLP01000002">
    <property type="protein sequence ID" value="GEA79820.1"/>
    <property type="molecule type" value="Genomic_DNA"/>
</dbReference>
<evidence type="ECO:0000256" key="2">
    <source>
        <dbReference type="SAM" id="MobiDB-lite"/>
    </source>
</evidence>
<dbReference type="InterPro" id="IPR004474">
    <property type="entry name" value="LytR_CpsA_psr"/>
</dbReference>